<dbReference type="EMBL" id="CABDUW010000104">
    <property type="protein sequence ID" value="VTJ58632.1"/>
    <property type="molecule type" value="Genomic_DNA"/>
</dbReference>
<organism evidence="2 3">
    <name type="scientific">Marmota monax</name>
    <name type="common">Woodchuck</name>
    <dbReference type="NCBI Taxonomy" id="9995"/>
    <lineage>
        <taxon>Eukaryota</taxon>
        <taxon>Metazoa</taxon>
        <taxon>Chordata</taxon>
        <taxon>Craniata</taxon>
        <taxon>Vertebrata</taxon>
        <taxon>Euteleostomi</taxon>
        <taxon>Mammalia</taxon>
        <taxon>Eutheria</taxon>
        <taxon>Euarchontoglires</taxon>
        <taxon>Glires</taxon>
        <taxon>Rodentia</taxon>
        <taxon>Sciuromorpha</taxon>
        <taxon>Sciuridae</taxon>
        <taxon>Xerinae</taxon>
        <taxon>Marmotini</taxon>
        <taxon>Marmota</taxon>
    </lineage>
</organism>
<keyword evidence="3" id="KW-1185">Reference proteome</keyword>
<sequence>MAAGSSHLCGSVTINNAELCGRAGTSFLYKATVLRGWNIDPPRHLAFTRLQYRLDLENQGPVQERL</sequence>
<gene>
    <name evidence="1" type="ORF">GHT09_002665</name>
    <name evidence="2" type="ORF">MONAX_5E037171</name>
</gene>
<evidence type="ECO:0000313" key="3">
    <source>
        <dbReference type="Proteomes" id="UP000335636"/>
    </source>
</evidence>
<dbReference type="EMBL" id="WJEC01007856">
    <property type="protein sequence ID" value="KAF7466320.1"/>
    <property type="molecule type" value="Genomic_DNA"/>
</dbReference>
<protein>
    <submittedName>
        <fullName evidence="2">Uncharacterized protein</fullName>
    </submittedName>
</protein>
<dbReference type="AlphaFoldDB" id="A0A5E4AQ65"/>
<proteinExistence type="predicted"/>
<evidence type="ECO:0000313" key="2">
    <source>
        <dbReference type="EMBL" id="VTJ58632.1"/>
    </source>
</evidence>
<accession>A0A5E4AQ65</accession>
<reference evidence="1" key="2">
    <citation type="submission" date="2020-08" db="EMBL/GenBank/DDBJ databases">
        <authorList>
            <person name="Shumante A."/>
            <person name="Zimin A.V."/>
            <person name="Puiu D."/>
            <person name="Salzberg S.L."/>
        </authorList>
    </citation>
    <scope>NUCLEOTIDE SEQUENCE</scope>
    <source>
        <strain evidence="1">WC2-LM</strain>
        <tissue evidence="1">Liver</tissue>
    </source>
</reference>
<dbReference type="Proteomes" id="UP000662637">
    <property type="component" value="Unassembled WGS sequence"/>
</dbReference>
<name>A0A5E4AQ65_MARMO</name>
<dbReference type="Proteomes" id="UP000335636">
    <property type="component" value="Unassembled WGS sequence"/>
</dbReference>
<evidence type="ECO:0000313" key="1">
    <source>
        <dbReference type="EMBL" id="KAF7466320.1"/>
    </source>
</evidence>
<reference evidence="2 3" key="1">
    <citation type="submission" date="2019-04" db="EMBL/GenBank/DDBJ databases">
        <authorList>
            <person name="Alioto T."/>
            <person name="Alioto T."/>
        </authorList>
    </citation>
    <scope>NUCLEOTIDE SEQUENCE [LARGE SCALE GENOMIC DNA]</scope>
</reference>